<evidence type="ECO:0000313" key="2">
    <source>
        <dbReference type="Proteomes" id="UP000515180"/>
    </source>
</evidence>
<feature type="region of interest" description="Disordered" evidence="1">
    <location>
        <begin position="703"/>
        <end position="722"/>
    </location>
</feature>
<dbReference type="OrthoDB" id="7701615at2759"/>
<dbReference type="RefSeq" id="XP_033175995.1">
    <property type="nucleotide sequence ID" value="XM_033320104.1"/>
</dbReference>
<feature type="compositionally biased region" description="Polar residues" evidence="1">
    <location>
        <begin position="34"/>
        <end position="50"/>
    </location>
</feature>
<protein>
    <submittedName>
        <fullName evidence="3">Uncharacterized protein LOC105680576</fullName>
    </submittedName>
</protein>
<feature type="region of interest" description="Disordered" evidence="1">
    <location>
        <begin position="443"/>
        <end position="476"/>
    </location>
</feature>
<feature type="region of interest" description="Disordered" evidence="1">
    <location>
        <begin position="330"/>
        <end position="364"/>
    </location>
</feature>
<feature type="compositionally biased region" description="Basic and acidic residues" evidence="1">
    <location>
        <begin position="105"/>
        <end position="115"/>
    </location>
</feature>
<feature type="region of interest" description="Disordered" evidence="1">
    <location>
        <begin position="495"/>
        <end position="529"/>
    </location>
</feature>
<dbReference type="GeneID" id="105680576"/>
<feature type="region of interest" description="Disordered" evidence="1">
    <location>
        <begin position="656"/>
        <end position="690"/>
    </location>
</feature>
<accession>A0A6P8KYI0</accession>
<feature type="compositionally biased region" description="Basic and acidic residues" evidence="1">
    <location>
        <begin position="411"/>
        <end position="422"/>
    </location>
</feature>
<feature type="compositionally biased region" description="Basic and acidic residues" evidence="1">
    <location>
        <begin position="273"/>
        <end position="299"/>
    </location>
</feature>
<feature type="compositionally biased region" description="Basic and acidic residues" evidence="1">
    <location>
        <begin position="330"/>
        <end position="363"/>
    </location>
</feature>
<dbReference type="Proteomes" id="UP000515180">
    <property type="component" value="Unplaced"/>
</dbReference>
<keyword evidence="2" id="KW-1185">Reference proteome</keyword>
<dbReference type="AlphaFoldDB" id="A0A6P8KYI0"/>
<feature type="region of interest" description="Disordered" evidence="1">
    <location>
        <begin position="270"/>
        <end position="299"/>
    </location>
</feature>
<evidence type="ECO:0000256" key="1">
    <source>
        <dbReference type="SAM" id="MobiDB-lite"/>
    </source>
</evidence>
<feature type="region of interest" description="Disordered" evidence="1">
    <location>
        <begin position="389"/>
        <end position="422"/>
    </location>
</feature>
<feature type="compositionally biased region" description="Basic and acidic residues" evidence="1">
    <location>
        <begin position="1"/>
        <end position="33"/>
    </location>
</feature>
<feature type="region of interest" description="Disordered" evidence="1">
    <location>
        <begin position="601"/>
        <end position="638"/>
    </location>
</feature>
<proteinExistence type="predicted"/>
<name>A0A6P8KYI0_BOMIM</name>
<feature type="region of interest" description="Disordered" evidence="1">
    <location>
        <begin position="551"/>
        <end position="584"/>
    </location>
</feature>
<evidence type="ECO:0000313" key="3">
    <source>
        <dbReference type="RefSeq" id="XP_033175995.1"/>
    </source>
</evidence>
<sequence length="722" mass="81694">MERQGRQRSNIEYDSRRTVEPRHRIQDRTKRVSDSASRPQIARSLNSRTTQDLAERRLLERSTDTDRRRQIVDLAKKGFTVVSQTEQLNVDSWNEEPTDVSWNKELTDSSWKGDPHPSNLESAKKPEPSINDTGKSDPRLSNPRTAKKLELIVKLWNEELTDSSWKGDPHPSNLESAKKPEPSINDTGKSDPRLSNPRTAKKLELIVKLWNEELTDSSWKGDPHPSNLESAKKPEPSINDTGKSDPRLSNPRTAKKLELIVKLWNEELTDSSWKGDPHRSNLDSAKKPEPSIDDTEKGDPRLSNLRIVKQLELIVNLWNEKPTDVSWNKELTDSSWKGDPHRSNLDSAKKPEPSIDDTEKGDPRLSNLRTVKKLELIVNLWNKGLTDSSWKGDPHPFNLDSAKNPEPSIDDTGKDDPRLSNPKTAKELELIVKLWNEELTDSSWKGDPHPFNLDSAKNPESPINDTGKDDPRLSNPRTVKKLELIVNLWNKGLTDSSWKGDPHPFNLDSAKNPESPINDTGKDDPRLSNPRTVKKLELIVNLWNKGLTDSSWKGDPHPFNLDSAKNPESPINDTGKDDPRLSNPRTVKKLELIVNLWNKGLTDSSWKGDPHPFNLDSAKNPESPINDTGKDDPRLSNPRTVKKLELIVNLWNEELTDSSWKGDPHPSNLDSAQKPEPSIDDTGKDDPRLSNLKVAKKLELIGNLWNEEPTHDSLNKGLIDDD</sequence>
<gene>
    <name evidence="3" type="primary">LOC105680576</name>
</gene>
<reference evidence="3" key="1">
    <citation type="submission" date="2025-08" db="UniProtKB">
        <authorList>
            <consortium name="RefSeq"/>
        </authorList>
    </citation>
    <scope>IDENTIFICATION</scope>
</reference>
<organism evidence="2 3">
    <name type="scientific">Bombus impatiens</name>
    <name type="common">Bumblebee</name>
    <dbReference type="NCBI Taxonomy" id="132113"/>
    <lineage>
        <taxon>Eukaryota</taxon>
        <taxon>Metazoa</taxon>
        <taxon>Ecdysozoa</taxon>
        <taxon>Arthropoda</taxon>
        <taxon>Hexapoda</taxon>
        <taxon>Insecta</taxon>
        <taxon>Pterygota</taxon>
        <taxon>Neoptera</taxon>
        <taxon>Endopterygota</taxon>
        <taxon>Hymenoptera</taxon>
        <taxon>Apocrita</taxon>
        <taxon>Aculeata</taxon>
        <taxon>Apoidea</taxon>
        <taxon>Anthophila</taxon>
        <taxon>Apidae</taxon>
        <taxon>Bombus</taxon>
        <taxon>Pyrobombus</taxon>
    </lineage>
</organism>
<feature type="region of interest" description="Disordered" evidence="1">
    <location>
        <begin position="216"/>
        <end position="252"/>
    </location>
</feature>
<feature type="region of interest" description="Disordered" evidence="1">
    <location>
        <begin position="1"/>
        <end position="50"/>
    </location>
</feature>
<feature type="region of interest" description="Disordered" evidence="1">
    <location>
        <begin position="90"/>
        <end position="145"/>
    </location>
</feature>
<feature type="region of interest" description="Disordered" evidence="1">
    <location>
        <begin position="162"/>
        <end position="199"/>
    </location>
</feature>